<protein>
    <submittedName>
        <fullName evidence="1">Uncharacterized protein</fullName>
    </submittedName>
</protein>
<dbReference type="Proteomes" id="UP000242715">
    <property type="component" value="Unassembled WGS sequence"/>
</dbReference>
<accession>A0A2Z6NNL3</accession>
<name>A0A2Z6NNL3_TRISU</name>
<evidence type="ECO:0000313" key="1">
    <source>
        <dbReference type="EMBL" id="GAU45621.1"/>
    </source>
</evidence>
<gene>
    <name evidence="1" type="ORF">TSUD_253970</name>
</gene>
<sequence>MMCLMTSGIGHKVDDDDSVIEEEYERHLNLINKARDTSIQRKPSFERKINETSVKISQPKSIHWLEKVSCPKETVPI</sequence>
<reference evidence="2" key="1">
    <citation type="journal article" date="2017" name="Front. Plant Sci.">
        <title>Climate Clever Clovers: New Paradigm to Reduce the Environmental Footprint of Ruminants by Breeding Low Methanogenic Forages Utilizing Haplotype Variation.</title>
        <authorList>
            <person name="Kaur P."/>
            <person name="Appels R."/>
            <person name="Bayer P.E."/>
            <person name="Keeble-Gagnere G."/>
            <person name="Wang J."/>
            <person name="Hirakawa H."/>
            <person name="Shirasawa K."/>
            <person name="Vercoe P."/>
            <person name="Stefanova K."/>
            <person name="Durmic Z."/>
            <person name="Nichols P."/>
            <person name="Revell C."/>
            <person name="Isobe S.N."/>
            <person name="Edwards D."/>
            <person name="Erskine W."/>
        </authorList>
    </citation>
    <scope>NUCLEOTIDE SEQUENCE [LARGE SCALE GENOMIC DNA]</scope>
    <source>
        <strain evidence="2">cv. Daliak</strain>
    </source>
</reference>
<organism evidence="1 2">
    <name type="scientific">Trifolium subterraneum</name>
    <name type="common">Subterranean clover</name>
    <dbReference type="NCBI Taxonomy" id="3900"/>
    <lineage>
        <taxon>Eukaryota</taxon>
        <taxon>Viridiplantae</taxon>
        <taxon>Streptophyta</taxon>
        <taxon>Embryophyta</taxon>
        <taxon>Tracheophyta</taxon>
        <taxon>Spermatophyta</taxon>
        <taxon>Magnoliopsida</taxon>
        <taxon>eudicotyledons</taxon>
        <taxon>Gunneridae</taxon>
        <taxon>Pentapetalae</taxon>
        <taxon>rosids</taxon>
        <taxon>fabids</taxon>
        <taxon>Fabales</taxon>
        <taxon>Fabaceae</taxon>
        <taxon>Papilionoideae</taxon>
        <taxon>50 kb inversion clade</taxon>
        <taxon>NPAAA clade</taxon>
        <taxon>Hologalegina</taxon>
        <taxon>IRL clade</taxon>
        <taxon>Trifolieae</taxon>
        <taxon>Trifolium</taxon>
    </lineage>
</organism>
<evidence type="ECO:0000313" key="2">
    <source>
        <dbReference type="Proteomes" id="UP000242715"/>
    </source>
</evidence>
<dbReference type="EMBL" id="DF974136">
    <property type="protein sequence ID" value="GAU45621.1"/>
    <property type="molecule type" value="Genomic_DNA"/>
</dbReference>
<dbReference type="OrthoDB" id="1935425at2759"/>
<dbReference type="AlphaFoldDB" id="A0A2Z6NNL3"/>
<proteinExistence type="predicted"/>
<keyword evidence="2" id="KW-1185">Reference proteome</keyword>